<evidence type="ECO:0000256" key="8">
    <source>
        <dbReference type="ARBA" id="ARBA00024195"/>
    </source>
</evidence>
<dbReference type="InterPro" id="IPR051487">
    <property type="entry name" value="Ser/Thr_Proteases_Immune/Dev"/>
</dbReference>
<reference evidence="10" key="2">
    <citation type="submission" date="2020-05" db="UniProtKB">
        <authorList>
            <consortium name="EnsemblMetazoa"/>
        </authorList>
    </citation>
    <scope>IDENTIFICATION</scope>
    <source>
        <strain evidence="10">Epiroticus2</strain>
    </source>
</reference>
<dbReference type="InterPro" id="IPR001254">
    <property type="entry name" value="Trypsin_dom"/>
</dbReference>
<protein>
    <recommendedName>
        <fullName evidence="9">Peptidase S1 domain-containing protein</fullName>
    </recommendedName>
</protein>
<dbReference type="GO" id="GO:0005576">
    <property type="term" value="C:extracellular region"/>
    <property type="evidence" value="ECO:0007669"/>
    <property type="project" value="UniProtKB-SubCell"/>
</dbReference>
<keyword evidence="11" id="KW-1185">Reference proteome</keyword>
<keyword evidence="3" id="KW-0399">Innate immunity</keyword>
<accession>A0A182PI43</accession>
<evidence type="ECO:0000256" key="7">
    <source>
        <dbReference type="ARBA" id="ARBA00023180"/>
    </source>
</evidence>
<dbReference type="VEuPathDB" id="VectorBase:AEPI006605"/>
<evidence type="ECO:0000256" key="6">
    <source>
        <dbReference type="ARBA" id="ARBA00023157"/>
    </source>
</evidence>
<keyword evidence="5" id="KW-0391">Immunity</keyword>
<dbReference type="GO" id="GO:0006508">
    <property type="term" value="P:proteolysis"/>
    <property type="evidence" value="ECO:0007669"/>
    <property type="project" value="InterPro"/>
</dbReference>
<comment type="subcellular location">
    <subcellularLocation>
        <location evidence="1">Secreted</location>
    </subcellularLocation>
</comment>
<dbReference type="GO" id="GO:0004252">
    <property type="term" value="F:serine-type endopeptidase activity"/>
    <property type="evidence" value="ECO:0007669"/>
    <property type="project" value="InterPro"/>
</dbReference>
<dbReference type="EnsemblMetazoa" id="AEPI006605-RA">
    <property type="protein sequence ID" value="AEPI006605-PA"/>
    <property type="gene ID" value="AEPI006605"/>
</dbReference>
<dbReference type="Proteomes" id="UP000075885">
    <property type="component" value="Unassembled WGS sequence"/>
</dbReference>
<dbReference type="InterPro" id="IPR043504">
    <property type="entry name" value="Peptidase_S1_PA_chymotrypsin"/>
</dbReference>
<evidence type="ECO:0000259" key="9">
    <source>
        <dbReference type="PROSITE" id="PS50240"/>
    </source>
</evidence>
<evidence type="ECO:0000313" key="10">
    <source>
        <dbReference type="EnsemblMetazoa" id="AEPI006605-PA"/>
    </source>
</evidence>
<sequence>MAAGTDVAQSEVPYQVSFRLIEQDRHLASGAIVNVRFVITQASFIWKLLRSYPEQPLSSLARIRLGQVELRSKADDRFYSISSYTYHPDFDFEAARNDVALVRTVGYIELNKFVQPIELRNGPIPEGGVVLYTDWGAEKGNVGGPLVMIEDGRPQLIGVMSYVYRACNANVPGGFERLWNHYDWITKMTTIDYSHTNFGEMCRAVRNVAAQLLTQNKESVRRRRAIKASMLK</sequence>
<dbReference type="PROSITE" id="PS50240">
    <property type="entry name" value="TRYPSIN_DOM"/>
    <property type="match status" value="1"/>
</dbReference>
<dbReference type="GO" id="GO:0045087">
    <property type="term" value="P:innate immune response"/>
    <property type="evidence" value="ECO:0007669"/>
    <property type="project" value="UniProtKB-KW"/>
</dbReference>
<dbReference type="InterPro" id="IPR009003">
    <property type="entry name" value="Peptidase_S1_PA"/>
</dbReference>
<keyword evidence="6" id="KW-1015">Disulfide bond</keyword>
<evidence type="ECO:0000256" key="4">
    <source>
        <dbReference type="ARBA" id="ARBA00022729"/>
    </source>
</evidence>
<reference evidence="11" key="1">
    <citation type="submission" date="2013-03" db="EMBL/GenBank/DDBJ databases">
        <title>The Genome Sequence of Anopheles epiroticus epiroticus2.</title>
        <authorList>
            <consortium name="The Broad Institute Genomics Platform"/>
            <person name="Neafsey D.E."/>
            <person name="Howell P."/>
            <person name="Walker B."/>
            <person name="Young S.K."/>
            <person name="Zeng Q."/>
            <person name="Gargeya S."/>
            <person name="Fitzgerald M."/>
            <person name="Haas B."/>
            <person name="Abouelleil A."/>
            <person name="Allen A.W."/>
            <person name="Alvarado L."/>
            <person name="Arachchi H.M."/>
            <person name="Berlin A.M."/>
            <person name="Chapman S.B."/>
            <person name="Gainer-Dewar J."/>
            <person name="Goldberg J."/>
            <person name="Griggs A."/>
            <person name="Gujja S."/>
            <person name="Hansen M."/>
            <person name="Howarth C."/>
            <person name="Imamovic A."/>
            <person name="Ireland A."/>
            <person name="Larimer J."/>
            <person name="McCowan C."/>
            <person name="Murphy C."/>
            <person name="Pearson M."/>
            <person name="Poon T.W."/>
            <person name="Priest M."/>
            <person name="Roberts A."/>
            <person name="Saif S."/>
            <person name="Shea T."/>
            <person name="Sisk P."/>
            <person name="Sykes S."/>
            <person name="Wortman J."/>
            <person name="Nusbaum C."/>
            <person name="Birren B."/>
        </authorList>
    </citation>
    <scope>NUCLEOTIDE SEQUENCE [LARGE SCALE GENOMIC DNA]</scope>
    <source>
        <strain evidence="11">Epiroticus2</strain>
    </source>
</reference>
<feature type="domain" description="Peptidase S1" evidence="9">
    <location>
        <begin position="1"/>
        <end position="190"/>
    </location>
</feature>
<dbReference type="Gene3D" id="2.40.10.10">
    <property type="entry name" value="Trypsin-like serine proteases"/>
    <property type="match status" value="2"/>
</dbReference>
<keyword evidence="4" id="KW-0732">Signal</keyword>
<dbReference type="AlphaFoldDB" id="A0A182PI43"/>
<dbReference type="STRING" id="199890.A0A182PI43"/>
<dbReference type="Pfam" id="PF00089">
    <property type="entry name" value="Trypsin"/>
    <property type="match status" value="1"/>
</dbReference>
<proteinExistence type="inferred from homology"/>
<keyword evidence="2" id="KW-0964">Secreted</keyword>
<organism evidence="10 11">
    <name type="scientific">Anopheles epiroticus</name>
    <dbReference type="NCBI Taxonomy" id="199890"/>
    <lineage>
        <taxon>Eukaryota</taxon>
        <taxon>Metazoa</taxon>
        <taxon>Ecdysozoa</taxon>
        <taxon>Arthropoda</taxon>
        <taxon>Hexapoda</taxon>
        <taxon>Insecta</taxon>
        <taxon>Pterygota</taxon>
        <taxon>Neoptera</taxon>
        <taxon>Endopterygota</taxon>
        <taxon>Diptera</taxon>
        <taxon>Nematocera</taxon>
        <taxon>Culicoidea</taxon>
        <taxon>Culicidae</taxon>
        <taxon>Anophelinae</taxon>
        <taxon>Anopheles</taxon>
    </lineage>
</organism>
<dbReference type="SMART" id="SM00020">
    <property type="entry name" value="Tryp_SPc"/>
    <property type="match status" value="1"/>
</dbReference>
<evidence type="ECO:0000256" key="2">
    <source>
        <dbReference type="ARBA" id="ARBA00022525"/>
    </source>
</evidence>
<evidence type="ECO:0000313" key="11">
    <source>
        <dbReference type="Proteomes" id="UP000075885"/>
    </source>
</evidence>
<dbReference type="PANTHER" id="PTHR24256">
    <property type="entry name" value="TRYPTASE-RELATED"/>
    <property type="match status" value="1"/>
</dbReference>
<name>A0A182PI43_9DIPT</name>
<evidence type="ECO:0000256" key="1">
    <source>
        <dbReference type="ARBA" id="ARBA00004613"/>
    </source>
</evidence>
<comment type="similarity">
    <text evidence="8">Belongs to the peptidase S1 family. CLIP subfamily.</text>
</comment>
<evidence type="ECO:0000256" key="5">
    <source>
        <dbReference type="ARBA" id="ARBA00022859"/>
    </source>
</evidence>
<evidence type="ECO:0000256" key="3">
    <source>
        <dbReference type="ARBA" id="ARBA00022588"/>
    </source>
</evidence>
<keyword evidence="7" id="KW-0325">Glycoprotein</keyword>
<dbReference type="SUPFAM" id="SSF50494">
    <property type="entry name" value="Trypsin-like serine proteases"/>
    <property type="match status" value="1"/>
</dbReference>